<name>D7KPY7_ARALL</name>
<dbReference type="STRING" id="81972.D7KPY7"/>
<dbReference type="Proteomes" id="UP000008694">
    <property type="component" value="Unassembled WGS sequence"/>
</dbReference>
<reference evidence="2" key="1">
    <citation type="journal article" date="2011" name="Nat. Genet.">
        <title>The Arabidopsis lyrata genome sequence and the basis of rapid genome size change.</title>
        <authorList>
            <person name="Hu T.T."/>
            <person name="Pattyn P."/>
            <person name="Bakker E.G."/>
            <person name="Cao J."/>
            <person name="Cheng J.-F."/>
            <person name="Clark R.M."/>
            <person name="Fahlgren N."/>
            <person name="Fawcett J.A."/>
            <person name="Grimwood J."/>
            <person name="Gundlach H."/>
            <person name="Haberer G."/>
            <person name="Hollister J.D."/>
            <person name="Ossowski S."/>
            <person name="Ottilar R.P."/>
            <person name="Salamov A.A."/>
            <person name="Schneeberger K."/>
            <person name="Spannagl M."/>
            <person name="Wang X."/>
            <person name="Yang L."/>
            <person name="Nasrallah M.E."/>
            <person name="Bergelson J."/>
            <person name="Carrington J.C."/>
            <person name="Gaut B.S."/>
            <person name="Schmutz J."/>
            <person name="Mayer K.F.X."/>
            <person name="Van de Peer Y."/>
            <person name="Grigoriev I.V."/>
            <person name="Nordborg M."/>
            <person name="Weigel D."/>
            <person name="Guo Y.-L."/>
        </authorList>
    </citation>
    <scope>NUCLEOTIDE SEQUENCE [LARGE SCALE GENOMIC DNA]</scope>
    <source>
        <strain evidence="2">cv. MN47</strain>
    </source>
</reference>
<organism evidence="2">
    <name type="scientific">Arabidopsis lyrata subsp. lyrata</name>
    <name type="common">Lyre-leaved rock-cress</name>
    <dbReference type="NCBI Taxonomy" id="81972"/>
    <lineage>
        <taxon>Eukaryota</taxon>
        <taxon>Viridiplantae</taxon>
        <taxon>Streptophyta</taxon>
        <taxon>Embryophyta</taxon>
        <taxon>Tracheophyta</taxon>
        <taxon>Spermatophyta</taxon>
        <taxon>Magnoliopsida</taxon>
        <taxon>eudicotyledons</taxon>
        <taxon>Gunneridae</taxon>
        <taxon>Pentapetalae</taxon>
        <taxon>rosids</taxon>
        <taxon>malvids</taxon>
        <taxon>Brassicales</taxon>
        <taxon>Brassicaceae</taxon>
        <taxon>Camelineae</taxon>
        <taxon>Arabidopsis</taxon>
    </lineage>
</organism>
<accession>D7KPY7</accession>
<dbReference type="AlphaFoldDB" id="D7KPY7"/>
<sequence>MTQKKDQQWSAAIVIKPRGKLLLNSDSDFTAMQHESDDPIVPVDSLQVGLPGDYGFDPLGLSDPEGTGGFIEPRWLAYGEIINVLADPVNNNVLTSLKFH</sequence>
<dbReference type="HOGENOM" id="CLU_2309899_0_0_1"/>
<proteinExistence type="predicted"/>
<evidence type="ECO:0000313" key="2">
    <source>
        <dbReference type="Proteomes" id="UP000008694"/>
    </source>
</evidence>
<dbReference type="EMBL" id="GL348713">
    <property type="protein sequence ID" value="EFH68167.1"/>
    <property type="molecule type" value="Genomic_DNA"/>
</dbReference>
<gene>
    <name evidence="1" type="ORF">ARALYDRAFT_682765</name>
</gene>
<dbReference type="Gramene" id="Al_scaffold_0001_5088">
    <property type="protein sequence ID" value="Al_scaffold_0001_5088"/>
    <property type="gene ID" value="Al_scaffold_0001_5088"/>
</dbReference>
<protein>
    <submittedName>
        <fullName evidence="1">Predicted protein</fullName>
    </submittedName>
</protein>
<keyword evidence="2" id="KW-1185">Reference proteome</keyword>
<evidence type="ECO:0000313" key="1">
    <source>
        <dbReference type="EMBL" id="EFH68167.1"/>
    </source>
</evidence>